<dbReference type="EMBL" id="CAJQZP010001468">
    <property type="protein sequence ID" value="CAG5049420.1"/>
    <property type="molecule type" value="Genomic_DNA"/>
</dbReference>
<keyword evidence="1" id="KW-0175">Coiled coil</keyword>
<dbReference type="OrthoDB" id="7454255at2759"/>
<protein>
    <submittedName>
        <fullName evidence="3">(apollo) hypothetical protein</fullName>
    </submittedName>
</protein>
<comment type="caution">
    <text evidence="3">The sequence shown here is derived from an EMBL/GenBank/DDBJ whole genome shotgun (WGS) entry which is preliminary data.</text>
</comment>
<organism evidence="3 4">
    <name type="scientific">Parnassius apollo</name>
    <name type="common">Apollo butterfly</name>
    <name type="synonym">Papilio apollo</name>
    <dbReference type="NCBI Taxonomy" id="110799"/>
    <lineage>
        <taxon>Eukaryota</taxon>
        <taxon>Metazoa</taxon>
        <taxon>Ecdysozoa</taxon>
        <taxon>Arthropoda</taxon>
        <taxon>Hexapoda</taxon>
        <taxon>Insecta</taxon>
        <taxon>Pterygota</taxon>
        <taxon>Neoptera</taxon>
        <taxon>Endopterygota</taxon>
        <taxon>Lepidoptera</taxon>
        <taxon>Glossata</taxon>
        <taxon>Ditrysia</taxon>
        <taxon>Papilionoidea</taxon>
        <taxon>Papilionidae</taxon>
        <taxon>Parnassiinae</taxon>
        <taxon>Parnassini</taxon>
        <taxon>Parnassius</taxon>
        <taxon>Parnassius</taxon>
    </lineage>
</organism>
<proteinExistence type="predicted"/>
<feature type="coiled-coil region" evidence="1">
    <location>
        <begin position="111"/>
        <end position="145"/>
    </location>
</feature>
<feature type="region of interest" description="Disordered" evidence="2">
    <location>
        <begin position="1"/>
        <end position="26"/>
    </location>
</feature>
<accession>A0A8S3XZV7</accession>
<evidence type="ECO:0000256" key="2">
    <source>
        <dbReference type="SAM" id="MobiDB-lite"/>
    </source>
</evidence>
<name>A0A8S3XZV7_PARAO</name>
<evidence type="ECO:0000313" key="4">
    <source>
        <dbReference type="Proteomes" id="UP000691718"/>
    </source>
</evidence>
<dbReference type="Proteomes" id="UP000691718">
    <property type="component" value="Unassembled WGS sequence"/>
</dbReference>
<dbReference type="AlphaFoldDB" id="A0A8S3XZV7"/>
<gene>
    <name evidence="3" type="ORF">PAPOLLO_LOCUS24501</name>
</gene>
<evidence type="ECO:0000313" key="3">
    <source>
        <dbReference type="EMBL" id="CAG5049420.1"/>
    </source>
</evidence>
<feature type="compositionally biased region" description="Polar residues" evidence="2">
    <location>
        <begin position="11"/>
        <end position="21"/>
    </location>
</feature>
<keyword evidence="4" id="KW-1185">Reference proteome</keyword>
<reference evidence="3" key="1">
    <citation type="submission" date="2021-04" db="EMBL/GenBank/DDBJ databases">
        <authorList>
            <person name="Tunstrom K."/>
        </authorList>
    </citation>
    <scope>NUCLEOTIDE SEQUENCE</scope>
</reference>
<evidence type="ECO:0000256" key="1">
    <source>
        <dbReference type="SAM" id="Coils"/>
    </source>
</evidence>
<sequence length="270" mass="31095">MPLKQSPPINPSTSRSPSLQHCDSEPNLKSTECEAYINTAVRKRKFSNNLSDEFSAILDKFTDMFMSLKSEQDSKLSKILDYVGNIKQQNDDIRESITFMSEKYDTLLSSTQSLQDENKAYRKRIEMLEEKIEGLERSSHSSRIELRNVPKKDRESKEDLLNILVKTGEVLGSTLQHSDVRDIFRINQKNDGNKIIVAEFTSNITKQRFIANLKEYNRRNKNKKLTSTDAAIAGPPTPIFISENLPQKTRRLFSVARNFLKANNYAYCWT</sequence>